<keyword evidence="1" id="KW-0560">Oxidoreductase</keyword>
<evidence type="ECO:0000313" key="3">
    <source>
        <dbReference type="Proteomes" id="UP001289066"/>
    </source>
</evidence>
<dbReference type="Gene3D" id="3.50.50.60">
    <property type="entry name" value="FAD/NAD(P)-binding domain"/>
    <property type="match status" value="1"/>
</dbReference>
<evidence type="ECO:0000313" key="2">
    <source>
        <dbReference type="EMBL" id="MDZ5034607.1"/>
    </source>
</evidence>
<evidence type="ECO:0000256" key="1">
    <source>
        <dbReference type="ARBA" id="ARBA00023002"/>
    </source>
</evidence>
<dbReference type="PANTHER" id="PTHR42949:SF3">
    <property type="entry name" value="ANAEROBIC GLYCEROL-3-PHOSPHATE DEHYDROGENASE SUBUNIT B"/>
    <property type="match status" value="1"/>
</dbReference>
<accession>A0AAW9J453</accession>
<protein>
    <submittedName>
        <fullName evidence="2">FAD-dependent oxidoreductase</fullName>
    </submittedName>
</protein>
<dbReference type="SUPFAM" id="SSF51905">
    <property type="entry name" value="FAD/NAD(P)-binding domain"/>
    <property type="match status" value="1"/>
</dbReference>
<dbReference type="AlphaFoldDB" id="A0AAW9J453"/>
<sequence>MNDVERFDVAVIGGGPAGLAAALSAESEGAKVILIERESRLGGILKQCIHDGFGLVKFKKKMAGPEYA</sequence>
<gene>
    <name evidence="2" type="ORF">GNF81_18085</name>
</gene>
<name>A0AAW9J453_CLOPF</name>
<reference evidence="2" key="1">
    <citation type="submission" date="2019-11" db="EMBL/GenBank/DDBJ databases">
        <title>Characterization of Clostridium perfringens isolates from swine manure treated agricultural soils.</title>
        <authorList>
            <person name="Wushke S.T."/>
        </authorList>
    </citation>
    <scope>NUCLEOTIDE SEQUENCE</scope>
    <source>
        <strain evidence="2">X15</strain>
    </source>
</reference>
<dbReference type="RefSeq" id="WP_322413035.1">
    <property type="nucleotide sequence ID" value="NZ_WNVG01000723.1"/>
</dbReference>
<dbReference type="Pfam" id="PF12831">
    <property type="entry name" value="FAD_oxidored"/>
    <property type="match status" value="1"/>
</dbReference>
<feature type="non-terminal residue" evidence="2">
    <location>
        <position position="68"/>
    </location>
</feature>
<dbReference type="GO" id="GO:0016491">
    <property type="term" value="F:oxidoreductase activity"/>
    <property type="evidence" value="ECO:0007669"/>
    <property type="project" value="UniProtKB-KW"/>
</dbReference>
<comment type="caution">
    <text evidence="2">The sequence shown here is derived from an EMBL/GenBank/DDBJ whole genome shotgun (WGS) entry which is preliminary data.</text>
</comment>
<organism evidence="2 3">
    <name type="scientific">Clostridium perfringens</name>
    <dbReference type="NCBI Taxonomy" id="1502"/>
    <lineage>
        <taxon>Bacteria</taxon>
        <taxon>Bacillati</taxon>
        <taxon>Bacillota</taxon>
        <taxon>Clostridia</taxon>
        <taxon>Eubacteriales</taxon>
        <taxon>Clostridiaceae</taxon>
        <taxon>Clostridium</taxon>
    </lineage>
</organism>
<dbReference type="PRINTS" id="PR00419">
    <property type="entry name" value="ADXRDTASE"/>
</dbReference>
<proteinExistence type="predicted"/>
<dbReference type="InterPro" id="IPR051691">
    <property type="entry name" value="Metab_Enz_Cyan_OpOx_G3PDH"/>
</dbReference>
<dbReference type="InterPro" id="IPR036188">
    <property type="entry name" value="FAD/NAD-bd_sf"/>
</dbReference>
<dbReference type="PANTHER" id="PTHR42949">
    <property type="entry name" value="ANAEROBIC GLYCEROL-3-PHOSPHATE DEHYDROGENASE SUBUNIT B"/>
    <property type="match status" value="1"/>
</dbReference>
<dbReference type="EMBL" id="WNVG01000723">
    <property type="protein sequence ID" value="MDZ5034607.1"/>
    <property type="molecule type" value="Genomic_DNA"/>
</dbReference>
<dbReference type="Proteomes" id="UP001289066">
    <property type="component" value="Unassembled WGS sequence"/>
</dbReference>